<evidence type="ECO:0000313" key="2">
    <source>
        <dbReference type="Proteomes" id="UP000007151"/>
    </source>
</evidence>
<keyword evidence="2" id="KW-1185">Reference proteome</keyword>
<dbReference type="OrthoDB" id="6513408at2759"/>
<dbReference type="InterPro" id="IPR002350">
    <property type="entry name" value="Kazal_dom"/>
</dbReference>
<dbReference type="SUPFAM" id="SSF100895">
    <property type="entry name" value="Kazal-type serine protease inhibitors"/>
    <property type="match status" value="1"/>
</dbReference>
<proteinExistence type="predicted"/>
<dbReference type="Gene3D" id="3.30.60.30">
    <property type="match status" value="1"/>
</dbReference>
<dbReference type="InterPro" id="IPR036058">
    <property type="entry name" value="Kazal_dom_sf"/>
</dbReference>
<dbReference type="PANTHER" id="PTHR21179:SF1">
    <property type="entry name" value="KAZ1-TYPE SERINE PROTEASE INHIBITOR-LIKE PROTEIN TYPE EPSILON-RELATED"/>
    <property type="match status" value="1"/>
</dbReference>
<organism evidence="1 2">
    <name type="scientific">Danaus plexippus plexippus</name>
    <dbReference type="NCBI Taxonomy" id="278856"/>
    <lineage>
        <taxon>Eukaryota</taxon>
        <taxon>Metazoa</taxon>
        <taxon>Ecdysozoa</taxon>
        <taxon>Arthropoda</taxon>
        <taxon>Hexapoda</taxon>
        <taxon>Insecta</taxon>
        <taxon>Pterygota</taxon>
        <taxon>Neoptera</taxon>
        <taxon>Endopterygota</taxon>
        <taxon>Lepidoptera</taxon>
        <taxon>Glossata</taxon>
        <taxon>Ditrysia</taxon>
        <taxon>Papilionoidea</taxon>
        <taxon>Nymphalidae</taxon>
        <taxon>Danainae</taxon>
        <taxon>Danaini</taxon>
        <taxon>Danaina</taxon>
        <taxon>Danaus</taxon>
        <taxon>Danaus</taxon>
    </lineage>
</organism>
<dbReference type="Proteomes" id="UP000007151">
    <property type="component" value="Unassembled WGS sequence"/>
</dbReference>
<comment type="caution">
    <text evidence="1">The sequence shown here is derived from an EMBL/GenBank/DDBJ whole genome shotgun (WGS) entry which is preliminary data.</text>
</comment>
<dbReference type="PROSITE" id="PS51465">
    <property type="entry name" value="KAZAL_2"/>
    <property type="match status" value="1"/>
</dbReference>
<dbReference type="Pfam" id="PF07648">
    <property type="entry name" value="Kazal_2"/>
    <property type="match status" value="1"/>
</dbReference>
<dbReference type="InterPro" id="IPR039932">
    <property type="entry name" value="Spink4-like"/>
</dbReference>
<name>A0A212EH57_DANPL</name>
<dbReference type="EMBL" id="AGBW02014956">
    <property type="protein sequence ID" value="OWR40812.1"/>
    <property type="molecule type" value="Genomic_DNA"/>
</dbReference>
<gene>
    <name evidence="1" type="ORF">KGM_212261</name>
</gene>
<keyword evidence="1" id="KW-0646">Protease inhibitor</keyword>
<dbReference type="GO" id="GO:0004867">
    <property type="term" value="F:serine-type endopeptidase inhibitor activity"/>
    <property type="evidence" value="ECO:0007669"/>
    <property type="project" value="InterPro"/>
</dbReference>
<protein>
    <submittedName>
        <fullName evidence="1">Protease inhibitor 1</fullName>
    </submittedName>
</protein>
<dbReference type="AlphaFoldDB" id="A0A212EH57"/>
<dbReference type="CDD" id="cd00104">
    <property type="entry name" value="KAZAL_FS"/>
    <property type="match status" value="1"/>
</dbReference>
<accession>A0A212EH57</accession>
<sequence>MHFIIVYYTDYSITFRRHIITKAEMKKILCLMCFGGIGPTPGQTETPGENTGRSDNDCRRSCPVTAEYNPVCGSDNVTYPNPSILSCAQACGVNVTLARPNRCTVTTPAPN</sequence>
<dbReference type="SMART" id="SM00280">
    <property type="entry name" value="KAZAL"/>
    <property type="match status" value="1"/>
</dbReference>
<dbReference type="PANTHER" id="PTHR21179">
    <property type="entry name" value="SERINE-TYPE ENDOPEPTIDASE INHIBITOR"/>
    <property type="match status" value="1"/>
</dbReference>
<evidence type="ECO:0000313" key="1">
    <source>
        <dbReference type="EMBL" id="OWR40812.1"/>
    </source>
</evidence>
<dbReference type="KEGG" id="dpl:KGM_212261"/>
<dbReference type="STRING" id="278856.A0A212EH57"/>
<reference evidence="1 2" key="1">
    <citation type="journal article" date="2011" name="Cell">
        <title>The monarch butterfly genome yields insights into long-distance migration.</title>
        <authorList>
            <person name="Zhan S."/>
            <person name="Merlin C."/>
            <person name="Boore J.L."/>
            <person name="Reppert S.M."/>
        </authorList>
    </citation>
    <scope>NUCLEOTIDE SEQUENCE [LARGE SCALE GENOMIC DNA]</scope>
    <source>
        <strain evidence="1">F-2</strain>
    </source>
</reference>